<protein>
    <submittedName>
        <fullName evidence="2">Putative deoxyribonuclease YcfH</fullName>
        <ecNumber evidence="2">3.1.21.-</ecNumber>
    </submittedName>
</protein>
<name>A0A4U8QAS4_9FIRM</name>
<dbReference type="PIRSF" id="PIRSF005902">
    <property type="entry name" value="DNase_TatD"/>
    <property type="match status" value="1"/>
</dbReference>
<dbReference type="RefSeq" id="WP_027293290.1">
    <property type="nucleotide sequence ID" value="NZ_CAUSDN010000104.1"/>
</dbReference>
<dbReference type="SUPFAM" id="SSF51556">
    <property type="entry name" value="Metallo-dependent hydrolases"/>
    <property type="match status" value="1"/>
</dbReference>
<keyword evidence="3" id="KW-1185">Reference proteome</keyword>
<sequence>MSKLIDMHFHLDFYSNHLQVYNLINQMEQHTFCVTNQPEIYESCIELYKPTKYVQFGVGFHPQNVGKVNFRKTSFIRNLQYTKYVGEVGLDFSKEYVFYKDKQMEIFDYICKISKEKIMSIHCRVAEEEVYRILKKNGNRKKILHWYSGNKKWLEMFIELGCYFSINSNMIGSKNGKQIIKQIPLDKLFIESDGPFTKVSGRKYTIDKLSIVYKEVAYLIGISEIESLKKQIFKNYLSLIED</sequence>
<dbReference type="PANTHER" id="PTHR46124">
    <property type="entry name" value="D-AMINOACYL-TRNA DEACYLASE"/>
    <property type="match status" value="1"/>
</dbReference>
<dbReference type="GO" id="GO:0016788">
    <property type="term" value="F:hydrolase activity, acting on ester bonds"/>
    <property type="evidence" value="ECO:0007669"/>
    <property type="project" value="InterPro"/>
</dbReference>
<organism evidence="2 3">
    <name type="scientific">Robinsoniella peoriensis</name>
    <dbReference type="NCBI Taxonomy" id="180332"/>
    <lineage>
        <taxon>Bacteria</taxon>
        <taxon>Bacillati</taxon>
        <taxon>Bacillota</taxon>
        <taxon>Clostridia</taxon>
        <taxon>Lachnospirales</taxon>
        <taxon>Lachnospiraceae</taxon>
        <taxon>Robinsoniella</taxon>
    </lineage>
</organism>
<feature type="binding site" evidence="1">
    <location>
        <position position="145"/>
    </location>
    <ligand>
        <name>a divalent metal cation</name>
        <dbReference type="ChEBI" id="CHEBI:60240"/>
        <label>2</label>
    </ligand>
</feature>
<dbReference type="InterPro" id="IPR001130">
    <property type="entry name" value="TatD-like"/>
</dbReference>
<comment type="caution">
    <text evidence="2">The sequence shown here is derived from an EMBL/GenBank/DDBJ whole genome shotgun (WGS) entry which is preliminary data.</text>
</comment>
<dbReference type="Proteomes" id="UP000306509">
    <property type="component" value="Unassembled WGS sequence"/>
</dbReference>
<dbReference type="AlphaFoldDB" id="A0A4U8QAS4"/>
<evidence type="ECO:0000256" key="1">
    <source>
        <dbReference type="PIRSR" id="PIRSR005902-1"/>
    </source>
</evidence>
<evidence type="ECO:0000313" key="2">
    <source>
        <dbReference type="EMBL" id="TLD02132.1"/>
    </source>
</evidence>
<feature type="binding site" evidence="1">
    <location>
        <position position="193"/>
    </location>
    <ligand>
        <name>a divalent metal cation</name>
        <dbReference type="ChEBI" id="CHEBI:60240"/>
        <label>1</label>
    </ligand>
</feature>
<reference evidence="2 3" key="1">
    <citation type="journal article" date="2019" name="Anaerobe">
        <title>Detection of Robinsoniella peoriensis in multiple bone samples of a trauma patient.</title>
        <authorList>
            <person name="Schrottner P."/>
            <person name="Hartwich K."/>
            <person name="Bunk B."/>
            <person name="Schober I."/>
            <person name="Helbig S."/>
            <person name="Rudolph W.W."/>
            <person name="Gunzer F."/>
        </authorList>
    </citation>
    <scope>NUCLEOTIDE SEQUENCE [LARGE SCALE GENOMIC DNA]</scope>
    <source>
        <strain evidence="2 3">DSM 106044</strain>
    </source>
</reference>
<evidence type="ECO:0000313" key="3">
    <source>
        <dbReference type="Proteomes" id="UP000306509"/>
    </source>
</evidence>
<dbReference type="PANTHER" id="PTHR46124:SF2">
    <property type="entry name" value="D-AMINOACYL-TRNA DEACYLASE"/>
    <property type="match status" value="1"/>
</dbReference>
<feature type="binding site" evidence="1">
    <location>
        <position position="87"/>
    </location>
    <ligand>
        <name>a divalent metal cation</name>
        <dbReference type="ChEBI" id="CHEBI:60240"/>
        <label>1</label>
    </ligand>
</feature>
<dbReference type="Pfam" id="PF01026">
    <property type="entry name" value="TatD_DNase"/>
    <property type="match status" value="1"/>
</dbReference>
<keyword evidence="1" id="KW-0479">Metal-binding</keyword>
<proteinExistence type="predicted"/>
<feature type="binding site" evidence="1">
    <location>
        <position position="8"/>
    </location>
    <ligand>
        <name>a divalent metal cation</name>
        <dbReference type="ChEBI" id="CHEBI:60240"/>
        <label>1</label>
    </ligand>
</feature>
<accession>A0A4U8QAS4</accession>
<gene>
    <name evidence="2" type="primary">ycfH_1</name>
    <name evidence="2" type="ORF">DSM106044_00938</name>
</gene>
<dbReference type="CDD" id="cd01310">
    <property type="entry name" value="TatD_DNAse"/>
    <property type="match status" value="1"/>
</dbReference>
<feature type="binding site" evidence="1">
    <location>
        <position position="10"/>
    </location>
    <ligand>
        <name>a divalent metal cation</name>
        <dbReference type="ChEBI" id="CHEBI:60240"/>
        <label>1</label>
    </ligand>
</feature>
<dbReference type="GO" id="GO:0046872">
    <property type="term" value="F:metal ion binding"/>
    <property type="evidence" value="ECO:0007669"/>
    <property type="project" value="UniProtKB-KW"/>
</dbReference>
<dbReference type="Gene3D" id="3.20.20.140">
    <property type="entry name" value="Metal-dependent hydrolases"/>
    <property type="match status" value="1"/>
</dbReference>
<dbReference type="EMBL" id="QGQD01000022">
    <property type="protein sequence ID" value="TLD02132.1"/>
    <property type="molecule type" value="Genomic_DNA"/>
</dbReference>
<keyword evidence="2" id="KW-0378">Hydrolase</keyword>
<dbReference type="InterPro" id="IPR032466">
    <property type="entry name" value="Metal_Hydrolase"/>
</dbReference>
<dbReference type="EC" id="3.1.21.-" evidence="2"/>
<feature type="binding site" evidence="1">
    <location>
        <position position="122"/>
    </location>
    <ligand>
        <name>a divalent metal cation</name>
        <dbReference type="ChEBI" id="CHEBI:60240"/>
        <label>2</label>
    </ligand>
</feature>